<dbReference type="InterPro" id="IPR036180">
    <property type="entry name" value="Gelsolin-like_dom_sf"/>
</dbReference>
<name>A0A8T0PCQ7_PANVG</name>
<reference evidence="3" key="1">
    <citation type="submission" date="2020-05" db="EMBL/GenBank/DDBJ databases">
        <title>WGS assembly of Panicum virgatum.</title>
        <authorList>
            <person name="Lovell J.T."/>
            <person name="Jenkins J."/>
            <person name="Shu S."/>
            <person name="Juenger T.E."/>
            <person name="Schmutz J."/>
        </authorList>
    </citation>
    <scope>NUCLEOTIDE SEQUENCE</scope>
    <source>
        <strain evidence="3">AP13</strain>
    </source>
</reference>
<gene>
    <name evidence="3" type="ORF">PVAP13_8NG267200</name>
</gene>
<dbReference type="InterPro" id="IPR029006">
    <property type="entry name" value="ADF-H/Gelsolin-like_dom_sf"/>
</dbReference>
<dbReference type="Pfam" id="PF00626">
    <property type="entry name" value="Gelsolin"/>
    <property type="match status" value="1"/>
</dbReference>
<accession>A0A8T0PCQ7</accession>
<keyword evidence="4" id="KW-1185">Reference proteome</keyword>
<dbReference type="InterPro" id="IPR007123">
    <property type="entry name" value="Gelsolin-like_dom"/>
</dbReference>
<evidence type="ECO:0000313" key="4">
    <source>
        <dbReference type="Proteomes" id="UP000823388"/>
    </source>
</evidence>
<feature type="region of interest" description="Disordered" evidence="1">
    <location>
        <begin position="1"/>
        <end position="23"/>
    </location>
</feature>
<feature type="domain" description="Gelsolin-like" evidence="2">
    <location>
        <begin position="66"/>
        <end position="94"/>
    </location>
</feature>
<evidence type="ECO:0000313" key="3">
    <source>
        <dbReference type="EMBL" id="KAG2558439.1"/>
    </source>
</evidence>
<organism evidence="3 4">
    <name type="scientific">Panicum virgatum</name>
    <name type="common">Blackwell switchgrass</name>
    <dbReference type="NCBI Taxonomy" id="38727"/>
    <lineage>
        <taxon>Eukaryota</taxon>
        <taxon>Viridiplantae</taxon>
        <taxon>Streptophyta</taxon>
        <taxon>Embryophyta</taxon>
        <taxon>Tracheophyta</taxon>
        <taxon>Spermatophyta</taxon>
        <taxon>Magnoliopsida</taxon>
        <taxon>Liliopsida</taxon>
        <taxon>Poales</taxon>
        <taxon>Poaceae</taxon>
        <taxon>PACMAD clade</taxon>
        <taxon>Panicoideae</taxon>
        <taxon>Panicodae</taxon>
        <taxon>Paniceae</taxon>
        <taxon>Panicinae</taxon>
        <taxon>Panicum</taxon>
        <taxon>Panicum sect. Hiantes</taxon>
    </lineage>
</organism>
<dbReference type="SUPFAM" id="SSF82754">
    <property type="entry name" value="C-terminal, gelsolin-like domain of Sec23/24"/>
    <property type="match status" value="1"/>
</dbReference>
<dbReference type="Gene3D" id="3.40.20.10">
    <property type="entry name" value="Severin"/>
    <property type="match status" value="1"/>
</dbReference>
<evidence type="ECO:0000256" key="1">
    <source>
        <dbReference type="SAM" id="MobiDB-lite"/>
    </source>
</evidence>
<evidence type="ECO:0000259" key="2">
    <source>
        <dbReference type="Pfam" id="PF00626"/>
    </source>
</evidence>
<sequence>MLSDQFSTSYSQIRSLGHKRKGQKQNNFEAYWEENPSIQAKKWCEKLKVIPIFSHASCQKQVKGIHHFTQDDLMTEDVFVLDCPTSIFVWVGQQVDVTRVLHEAC</sequence>
<dbReference type="AlphaFoldDB" id="A0A8T0PCQ7"/>
<dbReference type="EMBL" id="CM029052">
    <property type="protein sequence ID" value="KAG2558439.1"/>
    <property type="molecule type" value="Genomic_DNA"/>
</dbReference>
<feature type="compositionally biased region" description="Polar residues" evidence="1">
    <location>
        <begin position="1"/>
        <end position="14"/>
    </location>
</feature>
<dbReference type="Proteomes" id="UP000823388">
    <property type="component" value="Chromosome 8N"/>
</dbReference>
<proteinExistence type="predicted"/>
<protein>
    <recommendedName>
        <fullName evidence="2">Gelsolin-like domain-containing protein</fullName>
    </recommendedName>
</protein>
<comment type="caution">
    <text evidence="3">The sequence shown here is derived from an EMBL/GenBank/DDBJ whole genome shotgun (WGS) entry which is preliminary data.</text>
</comment>